<dbReference type="Gene3D" id="3.90.1590.10">
    <property type="entry name" value="glutathione-dependent formaldehyde- activating enzyme (gfa)"/>
    <property type="match status" value="1"/>
</dbReference>
<keyword evidence="2" id="KW-0479">Metal-binding</keyword>
<gene>
    <name evidence="6" type="ORF">KIN_01610</name>
</gene>
<evidence type="ECO:0000256" key="4">
    <source>
        <dbReference type="ARBA" id="ARBA00023239"/>
    </source>
</evidence>
<comment type="similarity">
    <text evidence="1">Belongs to the Gfa family.</text>
</comment>
<dbReference type="InterPro" id="IPR006913">
    <property type="entry name" value="CENP-V/GFA"/>
</dbReference>
<dbReference type="OrthoDB" id="9807246at2"/>
<comment type="caution">
    <text evidence="6">The sequence shown here is derived from an EMBL/GenBank/DDBJ whole genome shotgun (WGS) entry which is preliminary data.</text>
</comment>
<sequence length="136" mass="14522">MLEGGCLCGAVRYAVSGELRPIIACHCAQCRKTSGYHVAATSCAREHLEVDGEVSWYRSSETAQRGFCGICGSNLFWTGPGTHTSIFAGTLDETGDLKIAGHIFCADKGDYYEIPDGVPKAEQDDPALTTQVQGES</sequence>
<dbReference type="SUPFAM" id="SSF51316">
    <property type="entry name" value="Mss4-like"/>
    <property type="match status" value="1"/>
</dbReference>
<dbReference type="AlphaFoldDB" id="A0A6N6JAR4"/>
<keyword evidence="4" id="KW-0456">Lyase</keyword>
<evidence type="ECO:0000256" key="1">
    <source>
        <dbReference type="ARBA" id="ARBA00005495"/>
    </source>
</evidence>
<protein>
    <submittedName>
        <fullName evidence="6">Aldehyde-activating protein</fullName>
    </submittedName>
</protein>
<reference evidence="6 7" key="1">
    <citation type="submission" date="2019-12" db="EMBL/GenBank/DDBJ databases">
        <title>Litoreibacter badius sp. nov., a novel bacteriochlorophyll a-containing bacterium in the genus Litoreibacter.</title>
        <authorList>
            <person name="Kanamuro M."/>
            <person name="Takabe Y."/>
            <person name="Mori K."/>
            <person name="Takaichi S."/>
            <person name="Hanada S."/>
        </authorList>
    </citation>
    <scope>NUCLEOTIDE SEQUENCE [LARGE SCALE GENOMIC DNA]</scope>
    <source>
        <strain evidence="6 7">K6</strain>
    </source>
</reference>
<name>A0A6N6JAR4_9RHOB</name>
<dbReference type="Proteomes" id="UP000436822">
    <property type="component" value="Unassembled WGS sequence"/>
</dbReference>
<dbReference type="GO" id="GO:0016846">
    <property type="term" value="F:carbon-sulfur lyase activity"/>
    <property type="evidence" value="ECO:0007669"/>
    <property type="project" value="InterPro"/>
</dbReference>
<evidence type="ECO:0000313" key="6">
    <source>
        <dbReference type="EMBL" id="GFE63087.1"/>
    </source>
</evidence>
<organism evidence="6 7">
    <name type="scientific">Litoreibacter roseus</name>
    <dbReference type="NCBI Taxonomy" id="2601869"/>
    <lineage>
        <taxon>Bacteria</taxon>
        <taxon>Pseudomonadati</taxon>
        <taxon>Pseudomonadota</taxon>
        <taxon>Alphaproteobacteria</taxon>
        <taxon>Rhodobacterales</taxon>
        <taxon>Roseobacteraceae</taxon>
        <taxon>Litoreibacter</taxon>
    </lineage>
</organism>
<evidence type="ECO:0000256" key="2">
    <source>
        <dbReference type="ARBA" id="ARBA00022723"/>
    </source>
</evidence>
<evidence type="ECO:0000259" key="5">
    <source>
        <dbReference type="PROSITE" id="PS51891"/>
    </source>
</evidence>
<dbReference type="PANTHER" id="PTHR33337:SF40">
    <property type="entry name" value="CENP-V_GFA DOMAIN-CONTAINING PROTEIN-RELATED"/>
    <property type="match status" value="1"/>
</dbReference>
<dbReference type="EMBL" id="BLJE01000001">
    <property type="protein sequence ID" value="GFE63087.1"/>
    <property type="molecule type" value="Genomic_DNA"/>
</dbReference>
<accession>A0A6N6JAR4</accession>
<dbReference type="GO" id="GO:0046872">
    <property type="term" value="F:metal ion binding"/>
    <property type="evidence" value="ECO:0007669"/>
    <property type="project" value="UniProtKB-KW"/>
</dbReference>
<proteinExistence type="inferred from homology"/>
<feature type="domain" description="CENP-V/GFA" evidence="5">
    <location>
        <begin position="2"/>
        <end position="113"/>
    </location>
</feature>
<keyword evidence="7" id="KW-1185">Reference proteome</keyword>
<dbReference type="PANTHER" id="PTHR33337">
    <property type="entry name" value="GFA DOMAIN-CONTAINING PROTEIN"/>
    <property type="match status" value="1"/>
</dbReference>
<dbReference type="PROSITE" id="PS51891">
    <property type="entry name" value="CENP_V_GFA"/>
    <property type="match status" value="1"/>
</dbReference>
<dbReference type="RefSeq" id="WP_159804069.1">
    <property type="nucleotide sequence ID" value="NZ_BLJE01000001.1"/>
</dbReference>
<dbReference type="InterPro" id="IPR011057">
    <property type="entry name" value="Mss4-like_sf"/>
</dbReference>
<evidence type="ECO:0000256" key="3">
    <source>
        <dbReference type="ARBA" id="ARBA00022833"/>
    </source>
</evidence>
<keyword evidence="3" id="KW-0862">Zinc</keyword>
<evidence type="ECO:0000313" key="7">
    <source>
        <dbReference type="Proteomes" id="UP000436822"/>
    </source>
</evidence>
<dbReference type="Pfam" id="PF04828">
    <property type="entry name" value="GFA"/>
    <property type="match status" value="1"/>
</dbReference>